<evidence type="ECO:0000259" key="6">
    <source>
        <dbReference type="PROSITE" id="PS50865"/>
    </source>
</evidence>
<protein>
    <submittedName>
        <fullName evidence="7">Protein CBFA2T2</fullName>
    </submittedName>
</protein>
<name>A0A4Y2FAD5_ARAVE</name>
<evidence type="ECO:0000313" key="7">
    <source>
        <dbReference type="EMBL" id="GBM37977.1"/>
    </source>
</evidence>
<feature type="region of interest" description="Disordered" evidence="5">
    <location>
        <begin position="1"/>
        <end position="67"/>
    </location>
</feature>
<dbReference type="Pfam" id="PF01753">
    <property type="entry name" value="zf-MYND"/>
    <property type="match status" value="1"/>
</dbReference>
<proteinExistence type="predicted"/>
<keyword evidence="3" id="KW-0862">Zinc</keyword>
<feature type="compositionally biased region" description="Basic and acidic residues" evidence="5">
    <location>
        <begin position="12"/>
        <end position="21"/>
    </location>
</feature>
<dbReference type="GO" id="GO:0008270">
    <property type="term" value="F:zinc ion binding"/>
    <property type="evidence" value="ECO:0007669"/>
    <property type="project" value="UniProtKB-KW"/>
</dbReference>
<evidence type="ECO:0000313" key="8">
    <source>
        <dbReference type="Proteomes" id="UP000499080"/>
    </source>
</evidence>
<dbReference type="InterPro" id="IPR002893">
    <property type="entry name" value="Znf_MYND"/>
</dbReference>
<dbReference type="Proteomes" id="UP000499080">
    <property type="component" value="Unassembled WGS sequence"/>
</dbReference>
<dbReference type="GO" id="GO:0003714">
    <property type="term" value="F:transcription corepressor activity"/>
    <property type="evidence" value="ECO:0007669"/>
    <property type="project" value="InterPro"/>
</dbReference>
<sequence>MIARCLSCRPRRSGERGEEAGSGRTPESGVGGREQGQRTGGGGKDQDGKDAGRSTATGCRGRLGRRHPPGGIHRDVLFFHHQNCWNCGRKASETCSGCNIARYCGSFCQHKDWESHHRVCSQASTSLPATSSTSTPPRTTSDHSPSPSRTSALVDVKPIKIDMM</sequence>
<comment type="caution">
    <text evidence="7">The sequence shown here is derived from an EMBL/GenBank/DDBJ whole genome shotgun (WGS) entry which is preliminary data.</text>
</comment>
<dbReference type="OrthoDB" id="2951111at2759"/>
<dbReference type="PANTHER" id="PTHR10379:SF14">
    <property type="entry name" value="NERVY, ISOFORM D"/>
    <property type="match status" value="1"/>
</dbReference>
<reference evidence="7 8" key="1">
    <citation type="journal article" date="2019" name="Sci. Rep.">
        <title>Orb-weaving spider Araneus ventricosus genome elucidates the spidroin gene catalogue.</title>
        <authorList>
            <person name="Kono N."/>
            <person name="Nakamura H."/>
            <person name="Ohtoshi R."/>
            <person name="Moran D.A.P."/>
            <person name="Shinohara A."/>
            <person name="Yoshida Y."/>
            <person name="Fujiwara M."/>
            <person name="Mori M."/>
            <person name="Tomita M."/>
            <person name="Arakawa K."/>
        </authorList>
    </citation>
    <scope>NUCLEOTIDE SEQUENCE [LARGE SCALE GENOMIC DNA]</scope>
</reference>
<feature type="compositionally biased region" description="Gly residues" evidence="5">
    <location>
        <begin position="29"/>
        <end position="43"/>
    </location>
</feature>
<dbReference type="Gene3D" id="6.10.140.2220">
    <property type="match status" value="1"/>
</dbReference>
<keyword evidence="1" id="KW-0479">Metal-binding</keyword>
<feature type="compositionally biased region" description="Low complexity" evidence="5">
    <location>
        <begin position="122"/>
        <end position="151"/>
    </location>
</feature>
<dbReference type="FunFam" id="6.10.140.2220:FF:000001">
    <property type="entry name" value="CBFA2/RUNX1 translocation partner 3"/>
    <property type="match status" value="1"/>
</dbReference>
<dbReference type="PANTHER" id="PTHR10379">
    <property type="entry name" value="MTG8 ETO EIGHT TWENTY ONE PROTEIN"/>
    <property type="match status" value="1"/>
</dbReference>
<evidence type="ECO:0000256" key="4">
    <source>
        <dbReference type="PROSITE-ProRule" id="PRU00134"/>
    </source>
</evidence>
<evidence type="ECO:0000256" key="3">
    <source>
        <dbReference type="ARBA" id="ARBA00022833"/>
    </source>
</evidence>
<dbReference type="InterPro" id="IPR013289">
    <property type="entry name" value="CBFA2T1/2/3"/>
</dbReference>
<keyword evidence="8" id="KW-1185">Reference proteome</keyword>
<evidence type="ECO:0000256" key="2">
    <source>
        <dbReference type="ARBA" id="ARBA00022771"/>
    </source>
</evidence>
<evidence type="ECO:0000256" key="1">
    <source>
        <dbReference type="ARBA" id="ARBA00022723"/>
    </source>
</evidence>
<keyword evidence="2 4" id="KW-0863">Zinc-finger</keyword>
<organism evidence="7 8">
    <name type="scientific">Araneus ventricosus</name>
    <name type="common">Orbweaver spider</name>
    <name type="synonym">Epeira ventricosa</name>
    <dbReference type="NCBI Taxonomy" id="182803"/>
    <lineage>
        <taxon>Eukaryota</taxon>
        <taxon>Metazoa</taxon>
        <taxon>Ecdysozoa</taxon>
        <taxon>Arthropoda</taxon>
        <taxon>Chelicerata</taxon>
        <taxon>Arachnida</taxon>
        <taxon>Araneae</taxon>
        <taxon>Araneomorphae</taxon>
        <taxon>Entelegynae</taxon>
        <taxon>Araneoidea</taxon>
        <taxon>Araneidae</taxon>
        <taxon>Araneus</taxon>
    </lineage>
</organism>
<dbReference type="AlphaFoldDB" id="A0A4Y2FAD5"/>
<feature type="domain" description="MYND-type" evidence="6">
    <location>
        <begin position="84"/>
        <end position="120"/>
    </location>
</feature>
<dbReference type="SUPFAM" id="SSF144232">
    <property type="entry name" value="HIT/MYND zinc finger-like"/>
    <property type="match status" value="1"/>
</dbReference>
<accession>A0A4Y2FAD5</accession>
<evidence type="ECO:0000256" key="5">
    <source>
        <dbReference type="SAM" id="MobiDB-lite"/>
    </source>
</evidence>
<dbReference type="EMBL" id="BGPR01000855">
    <property type="protein sequence ID" value="GBM37977.1"/>
    <property type="molecule type" value="Genomic_DNA"/>
</dbReference>
<dbReference type="GO" id="GO:0005634">
    <property type="term" value="C:nucleus"/>
    <property type="evidence" value="ECO:0007669"/>
    <property type="project" value="TreeGrafter"/>
</dbReference>
<dbReference type="PROSITE" id="PS50865">
    <property type="entry name" value="ZF_MYND_2"/>
    <property type="match status" value="1"/>
</dbReference>
<gene>
    <name evidence="7" type="primary">CBFA2T2</name>
    <name evidence="7" type="ORF">AVEN_171162_3</name>
</gene>
<feature type="region of interest" description="Disordered" evidence="5">
    <location>
        <begin position="122"/>
        <end position="164"/>
    </location>
</feature>